<dbReference type="CDD" id="cd07185">
    <property type="entry name" value="OmpA_C-like"/>
    <property type="match status" value="1"/>
</dbReference>
<feature type="domain" description="OmpA-like" evidence="6">
    <location>
        <begin position="72"/>
        <end position="185"/>
    </location>
</feature>
<dbReference type="InterPro" id="IPR006665">
    <property type="entry name" value="OmpA-like"/>
</dbReference>
<dbReference type="EMBL" id="JBIGHX010000013">
    <property type="protein sequence ID" value="MFG6464884.1"/>
    <property type="molecule type" value="Genomic_DNA"/>
</dbReference>
<dbReference type="Proteomes" id="UP001606302">
    <property type="component" value="Unassembled WGS sequence"/>
</dbReference>
<keyword evidence="2 4" id="KW-0472">Membrane</keyword>
<keyword evidence="3" id="KW-0998">Cell outer membrane</keyword>
<protein>
    <submittedName>
        <fullName evidence="7">OmpA family protein</fullName>
    </submittedName>
</protein>
<keyword evidence="5" id="KW-0732">Signal</keyword>
<feature type="chain" id="PRO_5045812858" evidence="5">
    <location>
        <begin position="28"/>
        <end position="185"/>
    </location>
</feature>
<name>A0ABW7GSD9_9BURK</name>
<dbReference type="PRINTS" id="PR01021">
    <property type="entry name" value="OMPADOMAIN"/>
</dbReference>
<dbReference type="RefSeq" id="WP_394514572.1">
    <property type="nucleotide sequence ID" value="NZ_JBIGHX010000013.1"/>
</dbReference>
<reference evidence="7 8" key="1">
    <citation type="submission" date="2024-08" db="EMBL/GenBank/DDBJ databases">
        <authorList>
            <person name="Lu H."/>
        </authorList>
    </citation>
    <scope>NUCLEOTIDE SEQUENCE [LARGE SCALE GENOMIC DNA]</scope>
    <source>
        <strain evidence="7 8">DXS20W</strain>
    </source>
</reference>
<evidence type="ECO:0000256" key="4">
    <source>
        <dbReference type="PROSITE-ProRule" id="PRU00473"/>
    </source>
</evidence>
<gene>
    <name evidence="7" type="ORF">ACG04Q_25145</name>
</gene>
<evidence type="ECO:0000259" key="6">
    <source>
        <dbReference type="PROSITE" id="PS51123"/>
    </source>
</evidence>
<evidence type="ECO:0000256" key="1">
    <source>
        <dbReference type="ARBA" id="ARBA00004442"/>
    </source>
</evidence>
<evidence type="ECO:0000256" key="5">
    <source>
        <dbReference type="SAM" id="SignalP"/>
    </source>
</evidence>
<dbReference type="PANTHER" id="PTHR30329">
    <property type="entry name" value="STATOR ELEMENT OF FLAGELLAR MOTOR COMPLEX"/>
    <property type="match status" value="1"/>
</dbReference>
<organism evidence="7 8">
    <name type="scientific">Pelomonas lactea</name>
    <dbReference type="NCBI Taxonomy" id="3299030"/>
    <lineage>
        <taxon>Bacteria</taxon>
        <taxon>Pseudomonadati</taxon>
        <taxon>Pseudomonadota</taxon>
        <taxon>Betaproteobacteria</taxon>
        <taxon>Burkholderiales</taxon>
        <taxon>Sphaerotilaceae</taxon>
        <taxon>Roseateles</taxon>
    </lineage>
</organism>
<keyword evidence="8" id="KW-1185">Reference proteome</keyword>
<comment type="subcellular location">
    <subcellularLocation>
        <location evidence="1">Cell outer membrane</location>
    </subcellularLocation>
</comment>
<feature type="signal peptide" evidence="5">
    <location>
        <begin position="1"/>
        <end position="27"/>
    </location>
</feature>
<evidence type="ECO:0000256" key="2">
    <source>
        <dbReference type="ARBA" id="ARBA00023136"/>
    </source>
</evidence>
<comment type="caution">
    <text evidence="7">The sequence shown here is derived from an EMBL/GenBank/DDBJ whole genome shotgun (WGS) entry which is preliminary data.</text>
</comment>
<dbReference type="Gene3D" id="3.30.1330.60">
    <property type="entry name" value="OmpA-like domain"/>
    <property type="match status" value="1"/>
</dbReference>
<dbReference type="InterPro" id="IPR050330">
    <property type="entry name" value="Bact_OuterMem_StrucFunc"/>
</dbReference>
<dbReference type="PROSITE" id="PS51123">
    <property type="entry name" value="OMPA_2"/>
    <property type="match status" value="1"/>
</dbReference>
<dbReference type="SUPFAM" id="SSF103088">
    <property type="entry name" value="OmpA-like"/>
    <property type="match status" value="1"/>
</dbReference>
<accession>A0ABW7GSD9</accession>
<dbReference type="PANTHER" id="PTHR30329:SF21">
    <property type="entry name" value="LIPOPROTEIN YIAD-RELATED"/>
    <property type="match status" value="1"/>
</dbReference>
<evidence type="ECO:0000256" key="3">
    <source>
        <dbReference type="ARBA" id="ARBA00023237"/>
    </source>
</evidence>
<dbReference type="InterPro" id="IPR036737">
    <property type="entry name" value="OmpA-like_sf"/>
</dbReference>
<dbReference type="InterPro" id="IPR006664">
    <property type="entry name" value="OMP_bac"/>
</dbReference>
<sequence>MVKNIRTFAITGVVAALALAGSTAAWAQAAGTEARVVDVGSGVVDAETIKEGLFPLEHCEELRKNGFKCMGVKPTVTFSLPAVAFAFGSAVLPQSLMRQLDVFAEVLSANRTLPYTIRIVGHADASGTEEGNRVLSQRRAEEVRRYLVSKGADGGKLDVAGVGSKDLLKPDTPTSADNRRVTLGR</sequence>
<evidence type="ECO:0000313" key="8">
    <source>
        <dbReference type="Proteomes" id="UP001606302"/>
    </source>
</evidence>
<proteinExistence type="predicted"/>
<evidence type="ECO:0000313" key="7">
    <source>
        <dbReference type="EMBL" id="MFG6464884.1"/>
    </source>
</evidence>
<dbReference type="Pfam" id="PF00691">
    <property type="entry name" value="OmpA"/>
    <property type="match status" value="1"/>
</dbReference>